<dbReference type="Pfam" id="PF00777">
    <property type="entry name" value="Glyco_transf_29"/>
    <property type="match status" value="1"/>
</dbReference>
<name>A0ABX1EAY1_9PROT</name>
<evidence type="ECO:0000313" key="10">
    <source>
        <dbReference type="Proteomes" id="UP000787635"/>
    </source>
</evidence>
<evidence type="ECO:0000256" key="8">
    <source>
        <dbReference type="ARBA" id="ARBA00023180"/>
    </source>
</evidence>
<keyword evidence="8" id="KW-0325">Glycoprotein</keyword>
<accession>A0ABX1EAY1</accession>
<evidence type="ECO:0000256" key="3">
    <source>
        <dbReference type="ARBA" id="ARBA00022676"/>
    </source>
</evidence>
<keyword evidence="4" id="KW-0808">Transferase</keyword>
<dbReference type="PANTHER" id="PTHR11987">
    <property type="entry name" value="ALPHA-2,8-SIALYLTRANSFERASE"/>
    <property type="match status" value="1"/>
</dbReference>
<keyword evidence="10" id="KW-1185">Reference proteome</keyword>
<sequence>MRFEGIQKTMAVSVLDVGEFRRAFGDQPEERRPEFLADVLETLATGLSGINGIVACVDMDAKGFRRGLELALTRNPANLTAGRALIWHLIREGETEAADALSQALAGHFPNHRDLYPERVRTLLVGNSAKAMPAFEAVKRQLGETAQLSYALQCASVEPKGAAAASVAAFNTVLRGAFLDMVNLPEKDHPLSLSPEERQSLWRISEILLGARRIALVGNAPTLKGAGLGPEIDAHDLVIRCNFAEIEGFAADVGNRVDLVAFNETLRPSLQRLRGRSGRYAEVPALGLHPIADFGASTTREPIPTAVATLPYPTRAFISAISYVRSTTGLMTMNLLTLIFGKSVTAYGFDFFADVARPHYFGHQTGAYLGHEVQYERWFATHFLPAVRPGFLYLVKPKSAD</sequence>
<gene>
    <name evidence="9" type="ORF">HEQ75_14540</name>
</gene>
<evidence type="ECO:0000256" key="1">
    <source>
        <dbReference type="ARBA" id="ARBA00004167"/>
    </source>
</evidence>
<organism evidence="9 10">
    <name type="scientific">Falsiroseomonas selenitidurans</name>
    <dbReference type="NCBI Taxonomy" id="2716335"/>
    <lineage>
        <taxon>Bacteria</taxon>
        <taxon>Pseudomonadati</taxon>
        <taxon>Pseudomonadota</taxon>
        <taxon>Alphaproteobacteria</taxon>
        <taxon>Acetobacterales</taxon>
        <taxon>Roseomonadaceae</taxon>
        <taxon>Falsiroseomonas</taxon>
    </lineage>
</organism>
<evidence type="ECO:0000256" key="5">
    <source>
        <dbReference type="ARBA" id="ARBA00022692"/>
    </source>
</evidence>
<evidence type="ECO:0000256" key="6">
    <source>
        <dbReference type="ARBA" id="ARBA00022989"/>
    </source>
</evidence>
<keyword evidence="7" id="KW-0472">Membrane</keyword>
<protein>
    <submittedName>
        <fullName evidence="9">Uncharacterized protein</fullName>
    </submittedName>
</protein>
<dbReference type="InterPro" id="IPR001675">
    <property type="entry name" value="Glyco_trans_29"/>
</dbReference>
<keyword evidence="6" id="KW-1133">Transmembrane helix</keyword>
<dbReference type="PANTHER" id="PTHR11987:SF36">
    <property type="entry name" value="SIA-ALPHA-2,3-GAL-BETA-1,4-GLCNAC-R:ALPHA 2,8-SIALYLTRANSFERASE"/>
    <property type="match status" value="1"/>
</dbReference>
<dbReference type="Proteomes" id="UP000787635">
    <property type="component" value="Unassembled WGS sequence"/>
</dbReference>
<proteinExistence type="predicted"/>
<reference evidence="9 10" key="1">
    <citation type="submission" date="2020-03" db="EMBL/GenBank/DDBJ databases">
        <title>Roseomonas selenitidurans sp. nov. isolated from urban soil.</title>
        <authorList>
            <person name="Liu H."/>
        </authorList>
    </citation>
    <scope>NUCLEOTIDE SEQUENCE [LARGE SCALE GENOMIC DNA]</scope>
    <source>
        <strain evidence="9 10">BU-1</strain>
    </source>
</reference>
<dbReference type="InterPro" id="IPR038578">
    <property type="entry name" value="GT29-like_sf"/>
</dbReference>
<comment type="subcellular location">
    <subcellularLocation>
        <location evidence="2">Endomembrane system</location>
    </subcellularLocation>
    <subcellularLocation>
        <location evidence="1">Membrane</location>
        <topology evidence="1">Single-pass membrane protein</topology>
    </subcellularLocation>
</comment>
<keyword evidence="5" id="KW-0812">Transmembrane</keyword>
<dbReference type="EMBL" id="JAAVNE010000022">
    <property type="protein sequence ID" value="NKC32080.1"/>
    <property type="molecule type" value="Genomic_DNA"/>
</dbReference>
<evidence type="ECO:0000256" key="7">
    <source>
        <dbReference type="ARBA" id="ARBA00023136"/>
    </source>
</evidence>
<dbReference type="InterPro" id="IPR050943">
    <property type="entry name" value="Glycosyltr_29_Sialyltrsf"/>
</dbReference>
<evidence type="ECO:0000313" key="9">
    <source>
        <dbReference type="EMBL" id="NKC32080.1"/>
    </source>
</evidence>
<dbReference type="RefSeq" id="WP_168031793.1">
    <property type="nucleotide sequence ID" value="NZ_JAAVNE010000022.1"/>
</dbReference>
<evidence type="ECO:0000256" key="2">
    <source>
        <dbReference type="ARBA" id="ARBA00004308"/>
    </source>
</evidence>
<evidence type="ECO:0000256" key="4">
    <source>
        <dbReference type="ARBA" id="ARBA00022679"/>
    </source>
</evidence>
<keyword evidence="3" id="KW-0328">Glycosyltransferase</keyword>
<comment type="caution">
    <text evidence="9">The sequence shown here is derived from an EMBL/GenBank/DDBJ whole genome shotgun (WGS) entry which is preliminary data.</text>
</comment>
<dbReference type="Gene3D" id="3.90.1480.20">
    <property type="entry name" value="Glycosyl transferase family 29"/>
    <property type="match status" value="1"/>
</dbReference>